<accession>A0A2U1ZUP8</accession>
<name>A0A2U1ZUP8_9MICO</name>
<sequence length="166" mass="17751">MYARFRERHPDVRLVLLPATRPAAGPTATGRARDGDGATEVDLEHALAHAAELLSEVRHSLGIVGSVQERWRSGRPRGSVRAEASCTVTGADLDVDAVTRTLTEQGWQASVTRRTPAAVVDARREDGDLHVVVHDGGALLTLEGASLEVGARRRADLVNPVGVRRG</sequence>
<proteinExistence type="predicted"/>
<comment type="caution">
    <text evidence="1">The sequence shown here is derived from an EMBL/GenBank/DDBJ whole genome shotgun (WGS) entry which is preliminary data.</text>
</comment>
<keyword evidence="2" id="KW-1185">Reference proteome</keyword>
<evidence type="ECO:0000313" key="1">
    <source>
        <dbReference type="EMBL" id="PWD50698.1"/>
    </source>
</evidence>
<dbReference type="Proteomes" id="UP000245166">
    <property type="component" value="Unassembled WGS sequence"/>
</dbReference>
<gene>
    <name evidence="1" type="ORF">C8046_08565</name>
</gene>
<reference evidence="1 2" key="1">
    <citation type="submission" date="2018-03" db="EMBL/GenBank/DDBJ databases">
        <title>Genome assembly of novel Miniimonas species PCH200.</title>
        <authorList>
            <person name="Thakur V."/>
            <person name="Kumar V."/>
            <person name="Singh D."/>
        </authorList>
    </citation>
    <scope>NUCLEOTIDE SEQUENCE [LARGE SCALE GENOMIC DNA]</scope>
    <source>
        <strain evidence="1 2">PCH200</strain>
    </source>
</reference>
<evidence type="ECO:0000313" key="2">
    <source>
        <dbReference type="Proteomes" id="UP000245166"/>
    </source>
</evidence>
<organism evidence="1 2">
    <name type="scientific">Serinibacter arcticus</name>
    <dbReference type="NCBI Taxonomy" id="1655435"/>
    <lineage>
        <taxon>Bacteria</taxon>
        <taxon>Bacillati</taxon>
        <taxon>Actinomycetota</taxon>
        <taxon>Actinomycetes</taxon>
        <taxon>Micrococcales</taxon>
        <taxon>Beutenbergiaceae</taxon>
        <taxon>Serinibacter</taxon>
    </lineage>
</organism>
<dbReference type="EMBL" id="PYHR01000002">
    <property type="protein sequence ID" value="PWD50698.1"/>
    <property type="molecule type" value="Genomic_DNA"/>
</dbReference>
<protein>
    <submittedName>
        <fullName evidence="1">Uncharacterized protein</fullName>
    </submittedName>
</protein>
<dbReference type="AlphaFoldDB" id="A0A2U1ZUP8"/>